<comment type="caution">
    <text evidence="1">The sequence shown here is derived from an EMBL/GenBank/DDBJ whole genome shotgun (WGS) entry which is preliminary data.</text>
</comment>
<accession>A0ABQ8R503</accession>
<organism evidence="1 2">
    <name type="scientific">Fusarium equiseti</name>
    <name type="common">Fusarium scirpi</name>
    <dbReference type="NCBI Taxonomy" id="61235"/>
    <lineage>
        <taxon>Eukaryota</taxon>
        <taxon>Fungi</taxon>
        <taxon>Dikarya</taxon>
        <taxon>Ascomycota</taxon>
        <taxon>Pezizomycotina</taxon>
        <taxon>Sordariomycetes</taxon>
        <taxon>Hypocreomycetidae</taxon>
        <taxon>Hypocreales</taxon>
        <taxon>Nectriaceae</taxon>
        <taxon>Fusarium</taxon>
        <taxon>Fusarium incarnatum-equiseti species complex</taxon>
    </lineage>
</organism>
<evidence type="ECO:0000313" key="2">
    <source>
        <dbReference type="Proteomes" id="UP001152024"/>
    </source>
</evidence>
<gene>
    <name evidence="1" type="ORF">NW768_008636</name>
</gene>
<dbReference type="Proteomes" id="UP001152024">
    <property type="component" value="Unassembled WGS sequence"/>
</dbReference>
<evidence type="ECO:0000313" key="1">
    <source>
        <dbReference type="EMBL" id="KAJ4127015.1"/>
    </source>
</evidence>
<sequence length="142" mass="15617">MIEYILTSAASPLTLQDFRHKEFQFDKLFNNATFAERPIVPKIKKRLHPGHPASQRVDIAFADCIVAVLLSDLIEGLQDLLLPVQQGPELLFVGSTVDCAVKGLAAKKHKGNDLLVLHVGDILTPGAERRVVFEVAIGVRLL</sequence>
<name>A0ABQ8R503_FUSEQ</name>
<proteinExistence type="predicted"/>
<reference evidence="1" key="1">
    <citation type="submission" date="2022-09" db="EMBL/GenBank/DDBJ databases">
        <title>Fusarium specimens isolated from Avocado Roots.</title>
        <authorList>
            <person name="Stajich J."/>
            <person name="Roper C."/>
            <person name="Heimlech-Rivalta G."/>
        </authorList>
    </citation>
    <scope>NUCLEOTIDE SEQUENCE</scope>
    <source>
        <strain evidence="1">CF00095</strain>
    </source>
</reference>
<keyword evidence="2" id="KW-1185">Reference proteome</keyword>
<dbReference type="EMBL" id="JAOQBH010000013">
    <property type="protein sequence ID" value="KAJ4127015.1"/>
    <property type="molecule type" value="Genomic_DNA"/>
</dbReference>
<protein>
    <submittedName>
        <fullName evidence="1">Uncharacterized protein</fullName>
    </submittedName>
</protein>